<keyword evidence="3" id="KW-1185">Reference proteome</keyword>
<organism evidence="2 3">
    <name type="scientific">Yoonia vestfoldensis SKA53</name>
    <dbReference type="NCBI Taxonomy" id="314232"/>
    <lineage>
        <taxon>Bacteria</taxon>
        <taxon>Pseudomonadati</taxon>
        <taxon>Pseudomonadota</taxon>
        <taxon>Alphaproteobacteria</taxon>
        <taxon>Rhodobacterales</taxon>
        <taxon>Paracoccaceae</taxon>
        <taxon>Yoonia</taxon>
    </lineage>
</organism>
<dbReference type="SUPFAM" id="SSF50998">
    <property type="entry name" value="Quinoprotein alcohol dehydrogenase-like"/>
    <property type="match status" value="1"/>
</dbReference>
<dbReference type="SMART" id="SM00564">
    <property type="entry name" value="PQQ"/>
    <property type="match status" value="6"/>
</dbReference>
<evidence type="ECO:0000313" key="2">
    <source>
        <dbReference type="EMBL" id="EAQ05290.1"/>
    </source>
</evidence>
<dbReference type="InterPro" id="IPR018391">
    <property type="entry name" value="PQQ_b-propeller_rpt"/>
</dbReference>
<gene>
    <name evidence="2" type="ORF">SKA53_05925</name>
</gene>
<name>A3V9C0_9RHOB</name>
<comment type="caution">
    <text evidence="2">The sequence shown here is derived from an EMBL/GenBank/DDBJ whole genome shotgun (WGS) entry which is preliminary data.</text>
</comment>
<evidence type="ECO:0000313" key="3">
    <source>
        <dbReference type="Proteomes" id="UP000004507"/>
    </source>
</evidence>
<dbReference type="PANTHER" id="PTHR34512">
    <property type="entry name" value="CELL SURFACE PROTEIN"/>
    <property type="match status" value="1"/>
</dbReference>
<dbReference type="EMBL" id="AAMS01000011">
    <property type="protein sequence ID" value="EAQ05290.1"/>
    <property type="molecule type" value="Genomic_DNA"/>
</dbReference>
<dbReference type="AlphaFoldDB" id="A3V9C0"/>
<dbReference type="STRING" id="314232.SKA53_05925"/>
<dbReference type="PANTHER" id="PTHR34512:SF30">
    <property type="entry name" value="OUTER MEMBRANE PROTEIN ASSEMBLY FACTOR BAMB"/>
    <property type="match status" value="1"/>
</dbReference>
<dbReference type="PROSITE" id="PS51257">
    <property type="entry name" value="PROKAR_LIPOPROTEIN"/>
    <property type="match status" value="1"/>
</dbReference>
<evidence type="ECO:0000259" key="1">
    <source>
        <dbReference type="Pfam" id="PF13360"/>
    </source>
</evidence>
<proteinExistence type="predicted"/>
<dbReference type="Pfam" id="PF13360">
    <property type="entry name" value="PQQ_2"/>
    <property type="match status" value="1"/>
</dbReference>
<sequence>MTLRPFIGAAFVLSVLAACGEEQIILPGDRFDIRDTAPVVNQTLPLALPQAQVNADWTQRAAIPAHPALGAALQPVFVADIGQGDSRRARLTGEPVVVDGVIYTVDSGATVTATGAAGQTIWQRDLTPDRFNAGQASGGAVSFGGGRVYVTTGFGEISALDPATGAVIWTKTLNAPVNAPATINGDLVYVVARDSTAWALDAATGLTRWQQSGTPSLTTFAGSAAVAVSGETVVIPFPSGEILATYPQGGLPRWTNVVAGDRLGRAASLVSDIAGAPVIDAGRVYAASFGGRSVAFDIRDGSRIWTAGEGAVGPIWPAGGSLFMVNDISELVRLDAATGAPVWRVDLPDFEGDNTGRQRSVIAHFGPVLAGGRLIVASSDGVIRQFDPASGALIGTIGLPGGAASAPVVAGQTLYVISKTGQLHAFR</sequence>
<accession>A3V9C0</accession>
<dbReference type="eggNOG" id="COG1520">
    <property type="taxonomic scope" value="Bacteria"/>
</dbReference>
<dbReference type="OrthoDB" id="5290752at2"/>
<dbReference type="RefSeq" id="WP_007205138.1">
    <property type="nucleotide sequence ID" value="NZ_CH672414.1"/>
</dbReference>
<feature type="domain" description="Pyrrolo-quinoline quinone repeat" evidence="1">
    <location>
        <begin position="109"/>
        <end position="344"/>
    </location>
</feature>
<dbReference type="InterPro" id="IPR002372">
    <property type="entry name" value="PQQ_rpt_dom"/>
</dbReference>
<dbReference type="Gene3D" id="2.130.10.10">
    <property type="entry name" value="YVTN repeat-like/Quinoprotein amine dehydrogenase"/>
    <property type="match status" value="1"/>
</dbReference>
<dbReference type="InterPro" id="IPR011047">
    <property type="entry name" value="Quinoprotein_ADH-like_sf"/>
</dbReference>
<dbReference type="Proteomes" id="UP000004507">
    <property type="component" value="Unassembled WGS sequence"/>
</dbReference>
<reference evidence="2 3" key="1">
    <citation type="submission" date="2006-01" db="EMBL/GenBank/DDBJ databases">
        <authorList>
            <person name="Hagstrom A."/>
            <person name="Ferriera S."/>
            <person name="Johnson J."/>
            <person name="Kravitz S."/>
            <person name="Halpern A."/>
            <person name="Remington K."/>
            <person name="Beeson K."/>
            <person name="Tran B."/>
            <person name="Rogers Y.-H."/>
            <person name="Friedman R."/>
            <person name="Venter J.C."/>
        </authorList>
    </citation>
    <scope>NUCLEOTIDE SEQUENCE [LARGE SCALE GENOMIC DNA]</scope>
    <source>
        <strain evidence="2 3">SKA53</strain>
    </source>
</reference>
<dbReference type="HOGENOM" id="CLU_027480_3_0_5"/>
<protein>
    <submittedName>
        <fullName evidence="2">Putative quinoprotein</fullName>
    </submittedName>
</protein>
<dbReference type="InterPro" id="IPR015943">
    <property type="entry name" value="WD40/YVTN_repeat-like_dom_sf"/>
</dbReference>